<protein>
    <submittedName>
        <fullName evidence="3">Uncharacterized protein</fullName>
    </submittedName>
</protein>
<dbReference type="AlphaFoldDB" id="A0A9W8MNA5"/>
<feature type="compositionally biased region" description="Low complexity" evidence="1">
    <location>
        <begin position="445"/>
        <end position="459"/>
    </location>
</feature>
<dbReference type="EMBL" id="JANKHO010002354">
    <property type="protein sequence ID" value="KAJ3492956.1"/>
    <property type="molecule type" value="Genomic_DNA"/>
</dbReference>
<organism evidence="3 4">
    <name type="scientific">Agrocybe chaxingu</name>
    <dbReference type="NCBI Taxonomy" id="84603"/>
    <lineage>
        <taxon>Eukaryota</taxon>
        <taxon>Fungi</taxon>
        <taxon>Dikarya</taxon>
        <taxon>Basidiomycota</taxon>
        <taxon>Agaricomycotina</taxon>
        <taxon>Agaricomycetes</taxon>
        <taxon>Agaricomycetidae</taxon>
        <taxon>Agaricales</taxon>
        <taxon>Agaricineae</taxon>
        <taxon>Strophariaceae</taxon>
        <taxon>Agrocybe</taxon>
    </lineage>
</organism>
<feature type="compositionally biased region" description="Polar residues" evidence="1">
    <location>
        <begin position="203"/>
        <end position="225"/>
    </location>
</feature>
<keyword evidence="2" id="KW-1133">Transmembrane helix</keyword>
<keyword evidence="4" id="KW-1185">Reference proteome</keyword>
<dbReference type="OrthoDB" id="3071207at2759"/>
<evidence type="ECO:0000313" key="4">
    <source>
        <dbReference type="Proteomes" id="UP001148786"/>
    </source>
</evidence>
<accession>A0A9W8MNA5</accession>
<dbReference type="Proteomes" id="UP001148786">
    <property type="component" value="Unassembled WGS sequence"/>
</dbReference>
<feature type="compositionally biased region" description="Basic and acidic residues" evidence="1">
    <location>
        <begin position="302"/>
        <end position="324"/>
    </location>
</feature>
<feature type="transmembrane region" description="Helical" evidence="2">
    <location>
        <begin position="25"/>
        <end position="43"/>
    </location>
</feature>
<proteinExistence type="predicted"/>
<evidence type="ECO:0000256" key="2">
    <source>
        <dbReference type="SAM" id="Phobius"/>
    </source>
</evidence>
<gene>
    <name evidence="3" type="ORF">NLJ89_g11127</name>
</gene>
<name>A0A9W8MNA5_9AGAR</name>
<evidence type="ECO:0000313" key="3">
    <source>
        <dbReference type="EMBL" id="KAJ3492956.1"/>
    </source>
</evidence>
<feature type="compositionally biased region" description="Polar residues" evidence="1">
    <location>
        <begin position="461"/>
        <end position="492"/>
    </location>
</feature>
<feature type="compositionally biased region" description="Polar residues" evidence="1">
    <location>
        <begin position="170"/>
        <end position="191"/>
    </location>
</feature>
<feature type="region of interest" description="Disordered" evidence="1">
    <location>
        <begin position="76"/>
        <end position="561"/>
    </location>
</feature>
<feature type="compositionally biased region" description="Polar residues" evidence="1">
    <location>
        <begin position="382"/>
        <end position="399"/>
    </location>
</feature>
<keyword evidence="2" id="KW-0472">Membrane</keyword>
<feature type="compositionally biased region" description="Low complexity" evidence="1">
    <location>
        <begin position="548"/>
        <end position="561"/>
    </location>
</feature>
<feature type="compositionally biased region" description="Low complexity" evidence="1">
    <location>
        <begin position="358"/>
        <end position="381"/>
    </location>
</feature>
<comment type="caution">
    <text evidence="3">The sequence shown here is derived from an EMBL/GenBank/DDBJ whole genome shotgun (WGS) entry which is preliminary data.</text>
</comment>
<feature type="compositionally biased region" description="Low complexity" evidence="1">
    <location>
        <begin position="237"/>
        <end position="253"/>
    </location>
</feature>
<feature type="compositionally biased region" description="Polar residues" evidence="1">
    <location>
        <begin position="345"/>
        <end position="357"/>
    </location>
</feature>
<evidence type="ECO:0000256" key="1">
    <source>
        <dbReference type="SAM" id="MobiDB-lite"/>
    </source>
</evidence>
<feature type="compositionally biased region" description="Basic and acidic residues" evidence="1">
    <location>
        <begin position="523"/>
        <end position="532"/>
    </location>
</feature>
<sequence>MQEREHDALPLPGSSTANALSGNPFLVAATLTAIFLAGSAMVYRNRPQLGYNSSGREQAPSRRVLVVSANVDGKEAVHGGLEEKPAGSRDADNAAKPANDFEQKEGKTARSKDRRRRGKDPLKEILKSGKKLKGFDTSTVSSPKPTPTKPTHAQRASVDEADEVGPPSPSTSALPSESIAITETLHGSLSRNAGKRAQRENSRASNGDATLPSAGSTSAGHSRGTSEVSQSRRQESSVELLSPSQSHSVLSSHSSHEHHRSQPTCDRPQSPAASVSEDGGRAERSRSRGRARRPALEEGGETSERESLAIGRAHEARLAGDQRETASTIPSPAMAYNNSSSNSSCAGSMTTAASLSMTPATSPTLSQTSSLSKSAPSLAQPTSDANQNSSNPDFTQHQKLNPGLSSPSPIPSNSQSSRNIRSTSKSTTNDSLPSSSSIDTPHTLTATGSTPTASGSDSPMKTKNGSRKASTQLGATHSSVANNGKAKSNQAPSPWDWDGAGVDVAAPESSSSSTTSPVMPAKTNEKEKESYKKPPRLQGKASANSTYSSFSAVAAAVSGRR</sequence>
<feature type="compositionally biased region" description="Basic and acidic residues" evidence="1">
    <location>
        <begin position="76"/>
        <end position="111"/>
    </location>
</feature>
<keyword evidence="2" id="KW-0812">Transmembrane</keyword>
<reference evidence="3" key="1">
    <citation type="submission" date="2022-07" db="EMBL/GenBank/DDBJ databases">
        <title>Genome Sequence of Agrocybe chaxingu.</title>
        <authorList>
            <person name="Buettner E."/>
        </authorList>
    </citation>
    <scope>NUCLEOTIDE SEQUENCE</scope>
    <source>
        <strain evidence="3">MP-N11</strain>
    </source>
</reference>
<feature type="compositionally biased region" description="Low complexity" evidence="1">
    <location>
        <begin position="405"/>
        <end position="437"/>
    </location>
</feature>